<accession>A0A368Q2G6</accession>
<keyword evidence="1" id="KW-1133">Transmembrane helix</keyword>
<feature type="transmembrane region" description="Helical" evidence="1">
    <location>
        <begin position="121"/>
        <end position="144"/>
    </location>
</feature>
<dbReference type="EMBL" id="CM003529">
    <property type="protein sequence ID" value="RCV11858.1"/>
    <property type="molecule type" value="Genomic_DNA"/>
</dbReference>
<proteinExistence type="predicted"/>
<keyword evidence="1" id="KW-0812">Transmembrane</keyword>
<feature type="transmembrane region" description="Helical" evidence="1">
    <location>
        <begin position="44"/>
        <end position="62"/>
    </location>
</feature>
<evidence type="ECO:0000313" key="2">
    <source>
        <dbReference type="EMBL" id="RCV11858.1"/>
    </source>
</evidence>
<gene>
    <name evidence="2" type="ORF">SETIT_2G220300v2</name>
</gene>
<keyword evidence="1" id="KW-0472">Membrane</keyword>
<feature type="transmembrane region" description="Helical" evidence="1">
    <location>
        <begin position="74"/>
        <end position="101"/>
    </location>
</feature>
<name>A0A368Q2G6_SETIT</name>
<reference evidence="2" key="2">
    <citation type="submission" date="2015-07" db="EMBL/GenBank/DDBJ databases">
        <authorList>
            <person name="Noorani M."/>
        </authorList>
    </citation>
    <scope>NUCLEOTIDE SEQUENCE</scope>
    <source>
        <strain evidence="2">Yugu1</strain>
    </source>
</reference>
<reference evidence="2" key="1">
    <citation type="journal article" date="2012" name="Nat. Biotechnol.">
        <title>Reference genome sequence of the model plant Setaria.</title>
        <authorList>
            <person name="Bennetzen J.L."/>
            <person name="Schmutz J."/>
            <person name="Wang H."/>
            <person name="Percifield R."/>
            <person name="Hawkins J."/>
            <person name="Pontaroli A.C."/>
            <person name="Estep M."/>
            <person name="Feng L."/>
            <person name="Vaughn J.N."/>
            <person name="Grimwood J."/>
            <person name="Jenkins J."/>
            <person name="Barry K."/>
            <person name="Lindquist E."/>
            <person name="Hellsten U."/>
            <person name="Deshpande S."/>
            <person name="Wang X."/>
            <person name="Wu X."/>
            <person name="Mitros T."/>
            <person name="Triplett J."/>
            <person name="Yang X."/>
            <person name="Ye C.Y."/>
            <person name="Mauro-Herrera M."/>
            <person name="Wang L."/>
            <person name="Li P."/>
            <person name="Sharma M."/>
            <person name="Sharma R."/>
            <person name="Ronald P.C."/>
            <person name="Panaud O."/>
            <person name="Kellogg E.A."/>
            <person name="Brutnell T.P."/>
            <person name="Doust A.N."/>
            <person name="Tuskan G.A."/>
            <person name="Rokhsar D."/>
            <person name="Devos K.M."/>
        </authorList>
    </citation>
    <scope>NUCLEOTIDE SEQUENCE [LARGE SCALE GENOMIC DNA]</scope>
    <source>
        <strain evidence="2">Yugu1</strain>
    </source>
</reference>
<organism evidence="2">
    <name type="scientific">Setaria italica</name>
    <name type="common">Foxtail millet</name>
    <name type="synonym">Panicum italicum</name>
    <dbReference type="NCBI Taxonomy" id="4555"/>
    <lineage>
        <taxon>Eukaryota</taxon>
        <taxon>Viridiplantae</taxon>
        <taxon>Streptophyta</taxon>
        <taxon>Embryophyta</taxon>
        <taxon>Tracheophyta</taxon>
        <taxon>Spermatophyta</taxon>
        <taxon>Magnoliopsida</taxon>
        <taxon>Liliopsida</taxon>
        <taxon>Poales</taxon>
        <taxon>Poaceae</taxon>
        <taxon>PACMAD clade</taxon>
        <taxon>Panicoideae</taxon>
        <taxon>Panicodae</taxon>
        <taxon>Paniceae</taxon>
        <taxon>Cenchrinae</taxon>
        <taxon>Setaria</taxon>
    </lineage>
</organism>
<sequence length="155" mass="15705">MASDGDLVLMESRPAAATPPPIAAAPPPAPAAAVPAVRSPLSRYARLAFLALAALTSAAWFVEPFAAAADGLRLPWPAVVATVLLLTALFYASVSLLWSFFLPRSPPAATAVVQWERAGAIAVAVIVAALGIAVAAAACIVAAGRSAYAYEPARS</sequence>
<protein>
    <submittedName>
        <fullName evidence="2">Uncharacterized protein</fullName>
    </submittedName>
</protein>
<evidence type="ECO:0000256" key="1">
    <source>
        <dbReference type="SAM" id="Phobius"/>
    </source>
</evidence>
<dbReference type="AlphaFoldDB" id="A0A368Q2G6"/>